<proteinExistence type="predicted"/>
<sequence length="225" mass="25867">MELHELKGGYDVLCSLGHNCLPASQLNHSKIRNIAGVIDWMMSPHLSGVSALLRDRFRHVMLRDNLRYHGASSDSGCYVIRDAAYDLYSVHDFPMEDNDPDILESYSGLKQKLDYRANRFLQLMQSGKRIFFLRTEATSYETEELLQVLDDLVVGDYKLLVVNHAQVSDIVQIDYQLPNVCTLLIPEVANMFQDNHTLWRTILGGIYNTMTNEEINTYLLQNYNT</sequence>
<keyword evidence="2" id="KW-1185">Reference proteome</keyword>
<protein>
    <submittedName>
        <fullName evidence="1">Peptidase</fullName>
    </submittedName>
</protein>
<comment type="caution">
    <text evidence="1">The sequence shown here is derived from an EMBL/GenBank/DDBJ whole genome shotgun (WGS) entry which is preliminary data.</text>
</comment>
<reference evidence="1 2" key="1">
    <citation type="submission" date="2020-08" db="EMBL/GenBank/DDBJ databases">
        <title>A Genomic Blueprint of the Chicken Gut Microbiome.</title>
        <authorList>
            <person name="Gilroy R."/>
            <person name="Ravi A."/>
            <person name="Getino M."/>
            <person name="Pursley I."/>
            <person name="Horton D.L."/>
            <person name="Alikhan N.-F."/>
            <person name="Baker D."/>
            <person name="Gharbi K."/>
            <person name="Hall N."/>
            <person name="Watson M."/>
            <person name="Adriaenssens E.M."/>
            <person name="Foster-Nyarko E."/>
            <person name="Jarju S."/>
            <person name="Secka A."/>
            <person name="Antonio M."/>
            <person name="Oren A."/>
            <person name="Chaudhuri R."/>
            <person name="La Ragione R.M."/>
            <person name="Hildebrand F."/>
            <person name="Pallen M.J."/>
        </authorList>
    </citation>
    <scope>NUCLEOTIDE SEQUENCE [LARGE SCALE GENOMIC DNA]</scope>
    <source>
        <strain evidence="1 2">Sa2BVA9</strain>
    </source>
</reference>
<gene>
    <name evidence="1" type="ORF">H9647_09715</name>
</gene>
<dbReference type="InterPro" id="IPR014903">
    <property type="entry name" value="DUF1796"/>
</dbReference>
<dbReference type="Proteomes" id="UP000608071">
    <property type="component" value="Unassembled WGS sequence"/>
</dbReference>
<evidence type="ECO:0000313" key="2">
    <source>
        <dbReference type="Proteomes" id="UP000608071"/>
    </source>
</evidence>
<dbReference type="EMBL" id="JACSQL010000003">
    <property type="protein sequence ID" value="MBD7968341.1"/>
    <property type="molecule type" value="Genomic_DNA"/>
</dbReference>
<dbReference type="RefSeq" id="WP_191799580.1">
    <property type="nucleotide sequence ID" value="NZ_JACSQL010000003.1"/>
</dbReference>
<organism evidence="1 2">
    <name type="scientific">Paenibacillus gallinarum</name>
    <dbReference type="NCBI Taxonomy" id="2762232"/>
    <lineage>
        <taxon>Bacteria</taxon>
        <taxon>Bacillati</taxon>
        <taxon>Bacillota</taxon>
        <taxon>Bacilli</taxon>
        <taxon>Bacillales</taxon>
        <taxon>Paenibacillaceae</taxon>
        <taxon>Paenibacillus</taxon>
    </lineage>
</organism>
<accession>A0ABR8SXT6</accession>
<dbReference type="Pfam" id="PF08795">
    <property type="entry name" value="DUF1796"/>
    <property type="match status" value="1"/>
</dbReference>
<name>A0ABR8SXT6_9BACL</name>
<evidence type="ECO:0000313" key="1">
    <source>
        <dbReference type="EMBL" id="MBD7968341.1"/>
    </source>
</evidence>